<organism evidence="4 5">
    <name type="scientific">Solobacterium moorei</name>
    <dbReference type="NCBI Taxonomy" id="102148"/>
    <lineage>
        <taxon>Bacteria</taxon>
        <taxon>Bacillati</taxon>
        <taxon>Bacillota</taxon>
        <taxon>Erysipelotrichia</taxon>
        <taxon>Erysipelotrichales</taxon>
        <taxon>Erysipelotrichaceae</taxon>
        <taxon>Solobacterium</taxon>
    </lineage>
</organism>
<dbReference type="SUPFAM" id="SSF53254">
    <property type="entry name" value="Phosphoglycerate mutase-like"/>
    <property type="match status" value="2"/>
</dbReference>
<dbReference type="PROSITE" id="PS00175">
    <property type="entry name" value="PG_MUTASE"/>
    <property type="match status" value="1"/>
</dbReference>
<dbReference type="Gene3D" id="3.40.50.1240">
    <property type="entry name" value="Phosphoglycerate mutase-like"/>
    <property type="match status" value="2"/>
</dbReference>
<dbReference type="Pfam" id="PF00300">
    <property type="entry name" value="His_Phos_1"/>
    <property type="match status" value="2"/>
</dbReference>
<feature type="active site" description="Proton donor/acceptor" evidence="2">
    <location>
        <position position="290"/>
    </location>
</feature>
<proteinExistence type="predicted"/>
<reference evidence="4 5" key="1">
    <citation type="submission" date="2018-08" db="EMBL/GenBank/DDBJ databases">
        <title>A genome reference for cultivated species of the human gut microbiota.</title>
        <authorList>
            <person name="Zou Y."/>
            <person name="Xue W."/>
            <person name="Luo G."/>
        </authorList>
    </citation>
    <scope>NUCLEOTIDE SEQUENCE [LARGE SCALE GENOMIC DNA]</scope>
    <source>
        <strain evidence="4 5">AF18-46</strain>
    </source>
</reference>
<evidence type="ECO:0000256" key="2">
    <source>
        <dbReference type="PIRSR" id="PIRSR613078-1"/>
    </source>
</evidence>
<dbReference type="InterPro" id="IPR013078">
    <property type="entry name" value="His_Pase_superF_clade-1"/>
</dbReference>
<dbReference type="EMBL" id="QRWX01000001">
    <property type="protein sequence ID" value="RGT57684.1"/>
    <property type="molecule type" value="Genomic_DNA"/>
</dbReference>
<dbReference type="PANTHER" id="PTHR46517">
    <property type="entry name" value="FRUCTOSE-2,6-BISPHOSPHATASE TIGAR"/>
    <property type="match status" value="1"/>
</dbReference>
<protein>
    <submittedName>
        <fullName evidence="4">Histidine phosphatase family protein</fullName>
    </submittedName>
</protein>
<feature type="binding site" evidence="3">
    <location>
        <position position="266"/>
    </location>
    <ligand>
        <name>substrate</name>
    </ligand>
</feature>
<feature type="binding site" evidence="3">
    <location>
        <begin position="290"/>
        <end position="293"/>
    </location>
    <ligand>
        <name>substrate</name>
    </ligand>
</feature>
<dbReference type="GO" id="GO:0043456">
    <property type="term" value="P:regulation of pentose-phosphate shunt"/>
    <property type="evidence" value="ECO:0007669"/>
    <property type="project" value="TreeGrafter"/>
</dbReference>
<sequence>MELKFYFVRHGKTLFNLKGRMQGWCDSPLLDEGIQQAKNVASALRNVPFNRAYCSTSERAWDTAKEICKYHDIPLILTKGLKEFSFGSLDGARKEEVLDSPFFDDWSSEGGETNTGFAQRVRETMQGIVEEANDGDTILLVGHGAYAVRILEILFGMDLDEYVDRCKAQDRWLMPNTGMLIFHYKDGAFSLDQEPIDVSEYRQIYHPKTIDIYLMRHGETRFNIQERIQGRCDSPLTEKGIQEAQKAAEKLKDIHFSTIYVSTAERTRDTAEIIAQYHPGNIIYTKKICEVSYGDLEGMTFKEADSSSKRFMDTHYGDVGGEEYSDVIKRMNSIFQEIYDTHQDQDKVLLVSHGDFYLVCLEALFGLKKEDIFQEASELGIHPVPSCGIAHFRMTSNQFELIHKMSD</sequence>
<feature type="active site" description="Tele-phosphohistidine intermediate" evidence="2">
    <location>
        <position position="217"/>
    </location>
</feature>
<dbReference type="GO" id="GO:0004331">
    <property type="term" value="F:fructose-2,6-bisphosphate 2-phosphatase activity"/>
    <property type="evidence" value="ECO:0007669"/>
    <property type="project" value="TreeGrafter"/>
</dbReference>
<dbReference type="RefSeq" id="WP_118764164.1">
    <property type="nucleotide sequence ID" value="NZ_CABJCF010000001.1"/>
</dbReference>
<dbReference type="PANTHER" id="PTHR46517:SF1">
    <property type="entry name" value="FRUCTOSE-2,6-BISPHOSPHATASE TIGAR"/>
    <property type="match status" value="1"/>
</dbReference>
<evidence type="ECO:0000256" key="1">
    <source>
        <dbReference type="ARBA" id="ARBA00022801"/>
    </source>
</evidence>
<keyword evidence="1" id="KW-0378">Hydrolase</keyword>
<evidence type="ECO:0000313" key="4">
    <source>
        <dbReference type="EMBL" id="RGT57684.1"/>
    </source>
</evidence>
<dbReference type="AlphaFoldDB" id="A0A412PHQ7"/>
<dbReference type="CDD" id="cd07067">
    <property type="entry name" value="HP_PGM_like"/>
    <property type="match status" value="2"/>
</dbReference>
<accession>A0A412PHQ7</accession>
<gene>
    <name evidence="4" type="ORF">DWX20_01155</name>
</gene>
<evidence type="ECO:0000313" key="5">
    <source>
        <dbReference type="Proteomes" id="UP000284731"/>
    </source>
</evidence>
<dbReference type="SMART" id="SM00855">
    <property type="entry name" value="PGAM"/>
    <property type="match status" value="2"/>
</dbReference>
<dbReference type="InterPro" id="IPR051695">
    <property type="entry name" value="Phosphoglycerate_Mutase"/>
</dbReference>
<dbReference type="Proteomes" id="UP000284731">
    <property type="component" value="Unassembled WGS sequence"/>
</dbReference>
<feature type="binding site" evidence="3">
    <location>
        <begin position="216"/>
        <end position="223"/>
    </location>
    <ligand>
        <name>substrate</name>
    </ligand>
</feature>
<dbReference type="GO" id="GO:0045820">
    <property type="term" value="P:negative regulation of glycolytic process"/>
    <property type="evidence" value="ECO:0007669"/>
    <property type="project" value="TreeGrafter"/>
</dbReference>
<evidence type="ECO:0000256" key="3">
    <source>
        <dbReference type="PIRSR" id="PIRSR613078-2"/>
    </source>
</evidence>
<comment type="caution">
    <text evidence="4">The sequence shown here is derived from an EMBL/GenBank/DDBJ whole genome shotgun (WGS) entry which is preliminary data.</text>
</comment>
<dbReference type="InterPro" id="IPR001345">
    <property type="entry name" value="PG/BPGM_mutase_AS"/>
</dbReference>
<dbReference type="GO" id="GO:0005829">
    <property type="term" value="C:cytosol"/>
    <property type="evidence" value="ECO:0007669"/>
    <property type="project" value="TreeGrafter"/>
</dbReference>
<dbReference type="InterPro" id="IPR029033">
    <property type="entry name" value="His_PPase_superfam"/>
</dbReference>
<name>A0A412PHQ7_9FIRM</name>